<dbReference type="EMBL" id="MU002132">
    <property type="protein sequence ID" value="KAF2789506.1"/>
    <property type="molecule type" value="Genomic_DNA"/>
</dbReference>
<name>A0A6A6WZI2_9PLEO</name>
<feature type="signal peptide" evidence="2">
    <location>
        <begin position="1"/>
        <end position="22"/>
    </location>
</feature>
<dbReference type="AlphaFoldDB" id="A0A6A6WZI2"/>
<evidence type="ECO:0000313" key="4">
    <source>
        <dbReference type="Proteomes" id="UP000799757"/>
    </source>
</evidence>
<accession>A0A6A6WZI2</accession>
<keyword evidence="2" id="KW-0732">Signal</keyword>
<reference evidence="3" key="1">
    <citation type="journal article" date="2020" name="Stud. Mycol.">
        <title>101 Dothideomycetes genomes: a test case for predicting lifestyles and emergence of pathogens.</title>
        <authorList>
            <person name="Haridas S."/>
            <person name="Albert R."/>
            <person name="Binder M."/>
            <person name="Bloem J."/>
            <person name="Labutti K."/>
            <person name="Salamov A."/>
            <person name="Andreopoulos B."/>
            <person name="Baker S."/>
            <person name="Barry K."/>
            <person name="Bills G."/>
            <person name="Bluhm B."/>
            <person name="Cannon C."/>
            <person name="Castanera R."/>
            <person name="Culley D."/>
            <person name="Daum C."/>
            <person name="Ezra D."/>
            <person name="Gonzalez J."/>
            <person name="Henrissat B."/>
            <person name="Kuo A."/>
            <person name="Liang C."/>
            <person name="Lipzen A."/>
            <person name="Lutzoni F."/>
            <person name="Magnuson J."/>
            <person name="Mondo S."/>
            <person name="Nolan M."/>
            <person name="Ohm R."/>
            <person name="Pangilinan J."/>
            <person name="Park H.-J."/>
            <person name="Ramirez L."/>
            <person name="Alfaro M."/>
            <person name="Sun H."/>
            <person name="Tritt A."/>
            <person name="Yoshinaga Y."/>
            <person name="Zwiers L.-H."/>
            <person name="Turgeon B."/>
            <person name="Goodwin S."/>
            <person name="Spatafora J."/>
            <person name="Crous P."/>
            <person name="Grigoriev I."/>
        </authorList>
    </citation>
    <scope>NUCLEOTIDE SEQUENCE</scope>
    <source>
        <strain evidence="3">CBS 109.77</strain>
    </source>
</reference>
<evidence type="ECO:0008006" key="5">
    <source>
        <dbReference type="Google" id="ProtNLM"/>
    </source>
</evidence>
<proteinExistence type="predicted"/>
<organism evidence="3 4">
    <name type="scientific">Melanomma pulvis-pyrius CBS 109.77</name>
    <dbReference type="NCBI Taxonomy" id="1314802"/>
    <lineage>
        <taxon>Eukaryota</taxon>
        <taxon>Fungi</taxon>
        <taxon>Dikarya</taxon>
        <taxon>Ascomycota</taxon>
        <taxon>Pezizomycotina</taxon>
        <taxon>Dothideomycetes</taxon>
        <taxon>Pleosporomycetidae</taxon>
        <taxon>Pleosporales</taxon>
        <taxon>Melanommataceae</taxon>
        <taxon>Melanomma</taxon>
    </lineage>
</organism>
<feature type="chain" id="PRO_5025501328" description="Secreted protein" evidence="2">
    <location>
        <begin position="23"/>
        <end position="98"/>
    </location>
</feature>
<protein>
    <recommendedName>
        <fullName evidence="5">Secreted protein</fullName>
    </recommendedName>
</protein>
<evidence type="ECO:0000256" key="1">
    <source>
        <dbReference type="SAM" id="MobiDB-lite"/>
    </source>
</evidence>
<gene>
    <name evidence="3" type="ORF">K505DRAFT_92867</name>
</gene>
<feature type="region of interest" description="Disordered" evidence="1">
    <location>
        <begin position="78"/>
        <end position="98"/>
    </location>
</feature>
<evidence type="ECO:0000256" key="2">
    <source>
        <dbReference type="SAM" id="SignalP"/>
    </source>
</evidence>
<keyword evidence="4" id="KW-1185">Reference proteome</keyword>
<sequence length="98" mass="10937">MHRDVCLFYFLGFLVSWTRTYAFTAAGAIADDVHTYTSDGKRVITCRYEDVRVRKYPYIHSTADSRALFFRSEFASRPAGGASALPRGASEPDPAPLP</sequence>
<evidence type="ECO:0000313" key="3">
    <source>
        <dbReference type="EMBL" id="KAF2789506.1"/>
    </source>
</evidence>
<dbReference type="Proteomes" id="UP000799757">
    <property type="component" value="Unassembled WGS sequence"/>
</dbReference>